<dbReference type="Pfam" id="PF00300">
    <property type="entry name" value="His_Phos_1"/>
    <property type="match status" value="1"/>
</dbReference>
<dbReference type="OrthoDB" id="7502553at2"/>
<geneLocation type="plasmid" evidence="2">
    <name>psms3-1</name>
</geneLocation>
<organism evidence="1 2">
    <name type="scientific">Antarctobacter heliothermus</name>
    <dbReference type="NCBI Taxonomy" id="74033"/>
    <lineage>
        <taxon>Bacteria</taxon>
        <taxon>Pseudomonadati</taxon>
        <taxon>Pseudomonadota</taxon>
        <taxon>Alphaproteobacteria</taxon>
        <taxon>Rhodobacterales</taxon>
        <taxon>Roseobacteraceae</taxon>
        <taxon>Antarctobacter</taxon>
    </lineage>
</organism>
<gene>
    <name evidence="1" type="ORF">ANTHELSMS3_05040</name>
</gene>
<dbReference type="InterPro" id="IPR013078">
    <property type="entry name" value="His_Pase_superF_clade-1"/>
</dbReference>
<evidence type="ECO:0000313" key="1">
    <source>
        <dbReference type="EMBL" id="ASP23423.1"/>
    </source>
</evidence>
<accession>A0A222EB56</accession>
<proteinExistence type="predicted"/>
<keyword evidence="2" id="KW-1185">Reference proteome</keyword>
<sequence>MRLILVAAPMSVHHPFRLAAELSAAQLQRARTLSDRLRGSVCWTAPGTSAVALALGMQPNDCPALGAQDFRRWPDMTLDEIAASDPESLSLWTRDPEMRPDGGTSLIDLCTAVRSWLDQMASCPANRVVALATPIVLRAVLVSALDLPPIAGLRLDIQPLVPIHLAHDGLRWTWRPGTLD</sequence>
<name>A0A222EB56_9RHOB</name>
<dbReference type="AlphaFoldDB" id="A0A222EB56"/>
<dbReference type="InterPro" id="IPR029033">
    <property type="entry name" value="His_PPase_superfam"/>
</dbReference>
<keyword evidence="1" id="KW-0614">Plasmid</keyword>
<protein>
    <submittedName>
        <fullName evidence="1">Bifunctional RNase H/acid phosphatase</fullName>
    </submittedName>
</protein>
<evidence type="ECO:0000313" key="2">
    <source>
        <dbReference type="Proteomes" id="UP000203589"/>
    </source>
</evidence>
<dbReference type="EMBL" id="CP022541">
    <property type="protein sequence ID" value="ASP23423.1"/>
    <property type="molecule type" value="Genomic_DNA"/>
</dbReference>
<dbReference type="Proteomes" id="UP000203589">
    <property type="component" value="Plasmid pSMS3-1"/>
</dbReference>
<reference evidence="1 2" key="1">
    <citation type="submission" date="2017-07" db="EMBL/GenBank/DDBJ databases">
        <title>Genome Sequence of Antarctobacter heliothermus Strain SMS3 Isolated from a culture of the Diatom Skeletonema marinoi.</title>
        <authorList>
            <person name="Topel M."/>
            <person name="Pinder M.I.M."/>
            <person name="Johansson O.N."/>
            <person name="Kourtchenko O."/>
            <person name="Godhe A."/>
            <person name="Clarke A.K."/>
        </authorList>
    </citation>
    <scope>NUCLEOTIDE SEQUENCE [LARGE SCALE GENOMIC DNA]</scope>
    <source>
        <strain evidence="1 2">SMS3</strain>
        <plasmid evidence="2">Plasmid psms3-1</plasmid>
    </source>
</reference>
<dbReference type="KEGG" id="aht:ANTHELSMS3_05040"/>
<dbReference type="RefSeq" id="WP_094037603.1">
    <property type="nucleotide sequence ID" value="NZ_CP022541.1"/>
</dbReference>
<dbReference type="SUPFAM" id="SSF53254">
    <property type="entry name" value="Phosphoglycerate mutase-like"/>
    <property type="match status" value="1"/>
</dbReference>
<dbReference type="Gene3D" id="3.40.50.1240">
    <property type="entry name" value="Phosphoglycerate mutase-like"/>
    <property type="match status" value="1"/>
</dbReference>